<feature type="region of interest" description="Disordered" evidence="1">
    <location>
        <begin position="1"/>
        <end position="25"/>
    </location>
</feature>
<dbReference type="AlphaFoldDB" id="A0A4Q8B9P3"/>
<evidence type="ECO:0000313" key="4">
    <source>
        <dbReference type="Proteomes" id="UP000294114"/>
    </source>
</evidence>
<evidence type="ECO:0000256" key="2">
    <source>
        <dbReference type="SAM" id="Phobius"/>
    </source>
</evidence>
<dbReference type="Proteomes" id="UP000294114">
    <property type="component" value="Unassembled WGS sequence"/>
</dbReference>
<comment type="caution">
    <text evidence="3">The sequence shown here is derived from an EMBL/GenBank/DDBJ whole genome shotgun (WGS) entry which is preliminary data.</text>
</comment>
<name>A0A4Q8B9P3_9ACTN</name>
<keyword evidence="4" id="KW-1185">Reference proteome</keyword>
<sequence length="322" mass="34852">MSRTEPDLVAVRDLPPGRPEPTDESVSRTWYTIIHRLSDRRLRSRRWLVPVTAAAVVAALVVGAVTLFAPDRTPPAPLNPRQVMDRLIDKAARIEPVEVPPGQLLYVRAENTQRPGRAVPGTTETWFDGQTVMPLRVRVDGTDTSVDGPDKPGSTAEDNRNIVAAGGNWYFPTPGWLARAPTEPAALFAQLGKESFGAFTDSRPEREWEVIAILAGLLSRAEPRLSPELRVGLYRLIADLDGLVASEVTVDGRRCWAVGLTTDTSGGTAALLFDQGSGRVIGKRDVQRQGPGPGAPAPSGGPTSVQETRWTFAVVPDTNRTE</sequence>
<keyword evidence="2" id="KW-0472">Membrane</keyword>
<proteinExistence type="predicted"/>
<reference evidence="3 4" key="1">
    <citation type="submission" date="2019-02" db="EMBL/GenBank/DDBJ databases">
        <title>Sequencing the genomes of 1000 actinobacteria strains.</title>
        <authorList>
            <person name="Klenk H.-P."/>
        </authorList>
    </citation>
    <scope>NUCLEOTIDE SEQUENCE [LARGE SCALE GENOMIC DNA]</scope>
    <source>
        <strain evidence="3 4">DSM 45612</strain>
    </source>
</reference>
<dbReference type="RefSeq" id="WP_130332835.1">
    <property type="nucleotide sequence ID" value="NZ_SHLD01000001.1"/>
</dbReference>
<dbReference type="OrthoDB" id="3387554at2"/>
<keyword evidence="2" id="KW-1133">Transmembrane helix</keyword>
<feature type="region of interest" description="Disordered" evidence="1">
    <location>
        <begin position="283"/>
        <end position="322"/>
    </location>
</feature>
<feature type="transmembrane region" description="Helical" evidence="2">
    <location>
        <begin position="47"/>
        <end position="69"/>
    </location>
</feature>
<evidence type="ECO:0008006" key="5">
    <source>
        <dbReference type="Google" id="ProtNLM"/>
    </source>
</evidence>
<keyword evidence="2" id="KW-0812">Transmembrane</keyword>
<organism evidence="3 4">
    <name type="scientific">Micromonospora kangleipakensis</name>
    <dbReference type="NCBI Taxonomy" id="1077942"/>
    <lineage>
        <taxon>Bacteria</taxon>
        <taxon>Bacillati</taxon>
        <taxon>Actinomycetota</taxon>
        <taxon>Actinomycetes</taxon>
        <taxon>Micromonosporales</taxon>
        <taxon>Micromonosporaceae</taxon>
        <taxon>Micromonospora</taxon>
    </lineage>
</organism>
<accession>A0A4Q8B9P3</accession>
<evidence type="ECO:0000313" key="3">
    <source>
        <dbReference type="EMBL" id="RZU73921.1"/>
    </source>
</evidence>
<evidence type="ECO:0000256" key="1">
    <source>
        <dbReference type="SAM" id="MobiDB-lite"/>
    </source>
</evidence>
<dbReference type="EMBL" id="SHLD01000001">
    <property type="protein sequence ID" value="RZU73921.1"/>
    <property type="molecule type" value="Genomic_DNA"/>
</dbReference>
<protein>
    <recommendedName>
        <fullName evidence="5">CU044_5270 family protein</fullName>
    </recommendedName>
</protein>
<gene>
    <name evidence="3" type="ORF">EV384_2355</name>
</gene>